<keyword evidence="2" id="KW-0472">Membrane</keyword>
<evidence type="ECO:0000313" key="4">
    <source>
        <dbReference type="Proteomes" id="UP000256964"/>
    </source>
</evidence>
<feature type="region of interest" description="Disordered" evidence="1">
    <location>
        <begin position="24"/>
        <end position="47"/>
    </location>
</feature>
<feature type="transmembrane region" description="Helical" evidence="2">
    <location>
        <begin position="47"/>
        <end position="68"/>
    </location>
</feature>
<gene>
    <name evidence="3" type="ORF">OH76DRAFT_237870</name>
</gene>
<keyword evidence="2" id="KW-1133">Transmembrane helix</keyword>
<evidence type="ECO:0000256" key="2">
    <source>
        <dbReference type="SAM" id="Phobius"/>
    </source>
</evidence>
<organism evidence="3 4">
    <name type="scientific">Lentinus brumalis</name>
    <dbReference type="NCBI Taxonomy" id="2498619"/>
    <lineage>
        <taxon>Eukaryota</taxon>
        <taxon>Fungi</taxon>
        <taxon>Dikarya</taxon>
        <taxon>Basidiomycota</taxon>
        <taxon>Agaricomycotina</taxon>
        <taxon>Agaricomycetes</taxon>
        <taxon>Polyporales</taxon>
        <taxon>Polyporaceae</taxon>
        <taxon>Lentinus</taxon>
    </lineage>
</organism>
<accession>A0A371DHK7</accession>
<proteinExistence type="predicted"/>
<dbReference type="Proteomes" id="UP000256964">
    <property type="component" value="Unassembled WGS sequence"/>
</dbReference>
<evidence type="ECO:0000313" key="3">
    <source>
        <dbReference type="EMBL" id="RDX52019.1"/>
    </source>
</evidence>
<protein>
    <submittedName>
        <fullName evidence="3">Uncharacterized protein</fullName>
    </submittedName>
</protein>
<evidence type="ECO:0000256" key="1">
    <source>
        <dbReference type="SAM" id="MobiDB-lite"/>
    </source>
</evidence>
<dbReference type="AlphaFoldDB" id="A0A371DHK7"/>
<keyword evidence="2" id="KW-0812">Transmembrane</keyword>
<dbReference type="EMBL" id="KZ857392">
    <property type="protein sequence ID" value="RDX52019.1"/>
    <property type="molecule type" value="Genomic_DNA"/>
</dbReference>
<sequence>MGTQKIALENRILQVVDGPPDPAGGSRLSPLPSAHGSDSSQPKSSPAIPAAVGVSIVILIVLITWRCLVFFRHPRRAAVLDRFGLVRRPRMFEVLPILAPHISREGLMLSHLKPLSVAEVPLKSYATRPVPRWTFRSGVQSAPTYWHLFERAHSQARAHKMVDRYDRNGAASLGSSFQVAVLVAMPVEGRRKAKQLPTDISDEFSGVHIGIMRAICPAS</sequence>
<dbReference type="OrthoDB" id="2756022at2759"/>
<keyword evidence="4" id="KW-1185">Reference proteome</keyword>
<reference evidence="3 4" key="1">
    <citation type="journal article" date="2018" name="Biotechnol. Biofuels">
        <title>Integrative visual omics of the white-rot fungus Polyporus brumalis exposes the biotechnological potential of its oxidative enzymes for delignifying raw plant biomass.</title>
        <authorList>
            <person name="Miyauchi S."/>
            <person name="Rancon A."/>
            <person name="Drula E."/>
            <person name="Hage H."/>
            <person name="Chaduli D."/>
            <person name="Favel A."/>
            <person name="Grisel S."/>
            <person name="Henrissat B."/>
            <person name="Herpoel-Gimbert I."/>
            <person name="Ruiz-Duenas F.J."/>
            <person name="Chevret D."/>
            <person name="Hainaut M."/>
            <person name="Lin J."/>
            <person name="Wang M."/>
            <person name="Pangilinan J."/>
            <person name="Lipzen A."/>
            <person name="Lesage-Meessen L."/>
            <person name="Navarro D."/>
            <person name="Riley R."/>
            <person name="Grigoriev I.V."/>
            <person name="Zhou S."/>
            <person name="Raouche S."/>
            <person name="Rosso M.N."/>
        </authorList>
    </citation>
    <scope>NUCLEOTIDE SEQUENCE [LARGE SCALE GENOMIC DNA]</scope>
    <source>
        <strain evidence="3 4">BRFM 1820</strain>
    </source>
</reference>
<name>A0A371DHK7_9APHY</name>